<keyword evidence="8" id="KW-1185">Reference proteome</keyword>
<feature type="domain" description="RNA polymerase sigma factor 70 region 4 type 2" evidence="6">
    <location>
        <begin position="111"/>
        <end position="163"/>
    </location>
</feature>
<dbReference type="InterPro" id="IPR013249">
    <property type="entry name" value="RNA_pol_sigma70_r4_t2"/>
</dbReference>
<dbReference type="PANTHER" id="PTHR43133">
    <property type="entry name" value="RNA POLYMERASE ECF-TYPE SIGMA FACTO"/>
    <property type="match status" value="1"/>
</dbReference>
<dbReference type="SUPFAM" id="SSF88946">
    <property type="entry name" value="Sigma2 domain of RNA polymerase sigma factors"/>
    <property type="match status" value="1"/>
</dbReference>
<dbReference type="Gene3D" id="1.10.10.10">
    <property type="entry name" value="Winged helix-like DNA-binding domain superfamily/Winged helix DNA-binding domain"/>
    <property type="match status" value="1"/>
</dbReference>
<evidence type="ECO:0000256" key="4">
    <source>
        <dbReference type="ARBA" id="ARBA00023163"/>
    </source>
</evidence>
<evidence type="ECO:0000259" key="5">
    <source>
        <dbReference type="Pfam" id="PF04542"/>
    </source>
</evidence>
<organism evidence="7 8">
    <name type="scientific">Pseudotenacibaculum haliotis</name>
    <dbReference type="NCBI Taxonomy" id="1862138"/>
    <lineage>
        <taxon>Bacteria</taxon>
        <taxon>Pseudomonadati</taxon>
        <taxon>Bacteroidota</taxon>
        <taxon>Flavobacteriia</taxon>
        <taxon>Flavobacteriales</taxon>
        <taxon>Flavobacteriaceae</taxon>
        <taxon>Pseudotenacibaculum</taxon>
    </lineage>
</organism>
<dbReference type="EMBL" id="JBHULH010000004">
    <property type="protein sequence ID" value="MFD2567472.1"/>
    <property type="molecule type" value="Genomic_DNA"/>
</dbReference>
<dbReference type="InterPro" id="IPR036388">
    <property type="entry name" value="WH-like_DNA-bd_sf"/>
</dbReference>
<dbReference type="InterPro" id="IPR007627">
    <property type="entry name" value="RNA_pol_sigma70_r2"/>
</dbReference>
<dbReference type="PANTHER" id="PTHR43133:SF46">
    <property type="entry name" value="RNA POLYMERASE SIGMA-70 FACTOR ECF SUBFAMILY"/>
    <property type="match status" value="1"/>
</dbReference>
<dbReference type="Proteomes" id="UP001597508">
    <property type="component" value="Unassembled WGS sequence"/>
</dbReference>
<dbReference type="Pfam" id="PF08281">
    <property type="entry name" value="Sigma70_r4_2"/>
    <property type="match status" value="1"/>
</dbReference>
<accession>A0ABW5LVV9</accession>
<protein>
    <submittedName>
        <fullName evidence="7">RNA polymerase sigma factor</fullName>
    </submittedName>
</protein>
<evidence type="ECO:0000256" key="3">
    <source>
        <dbReference type="ARBA" id="ARBA00023082"/>
    </source>
</evidence>
<name>A0ABW5LVV9_9FLAO</name>
<feature type="domain" description="RNA polymerase sigma-70 region 2" evidence="5">
    <location>
        <begin position="18"/>
        <end position="80"/>
    </location>
</feature>
<sequence length="172" mass="20531">MSKPLHSVCEERVFEKVFRDYSKAVRNFILFKCGNPDQADDLTQDAFVKLWKNCAKVPLEKAKSYLFTIVKNDFFNEVEHQKVILKYQQVKRDTVNKETPEFVLREKEFQQELNDAINSLSEKQREVFLLNRIEKKKYKEIAEMLGISQKAVEKRMHQAMLHLRTKIKNYKI</sequence>
<dbReference type="CDD" id="cd06171">
    <property type="entry name" value="Sigma70_r4"/>
    <property type="match status" value="1"/>
</dbReference>
<dbReference type="Pfam" id="PF04542">
    <property type="entry name" value="Sigma70_r2"/>
    <property type="match status" value="1"/>
</dbReference>
<dbReference type="NCBIfam" id="TIGR02985">
    <property type="entry name" value="Sig70_bacteroi1"/>
    <property type="match status" value="1"/>
</dbReference>
<evidence type="ECO:0000256" key="1">
    <source>
        <dbReference type="ARBA" id="ARBA00010641"/>
    </source>
</evidence>
<dbReference type="InterPro" id="IPR013325">
    <property type="entry name" value="RNA_pol_sigma_r2"/>
</dbReference>
<evidence type="ECO:0000313" key="8">
    <source>
        <dbReference type="Proteomes" id="UP001597508"/>
    </source>
</evidence>
<dbReference type="InterPro" id="IPR014327">
    <property type="entry name" value="RNA_pol_sigma70_bacteroid"/>
</dbReference>
<gene>
    <name evidence="7" type="ORF">ACFSRZ_08810</name>
</gene>
<comment type="caution">
    <text evidence="7">The sequence shown here is derived from an EMBL/GenBank/DDBJ whole genome shotgun (WGS) entry which is preliminary data.</text>
</comment>
<evidence type="ECO:0000313" key="7">
    <source>
        <dbReference type="EMBL" id="MFD2567472.1"/>
    </source>
</evidence>
<dbReference type="RefSeq" id="WP_379666182.1">
    <property type="nucleotide sequence ID" value="NZ_JBHULH010000004.1"/>
</dbReference>
<dbReference type="NCBIfam" id="TIGR02937">
    <property type="entry name" value="sigma70-ECF"/>
    <property type="match status" value="1"/>
</dbReference>
<keyword evidence="4" id="KW-0804">Transcription</keyword>
<dbReference type="InterPro" id="IPR014284">
    <property type="entry name" value="RNA_pol_sigma-70_dom"/>
</dbReference>
<comment type="similarity">
    <text evidence="1">Belongs to the sigma-70 factor family. ECF subfamily.</text>
</comment>
<dbReference type="InterPro" id="IPR039425">
    <property type="entry name" value="RNA_pol_sigma-70-like"/>
</dbReference>
<dbReference type="SUPFAM" id="SSF88659">
    <property type="entry name" value="Sigma3 and sigma4 domains of RNA polymerase sigma factors"/>
    <property type="match status" value="1"/>
</dbReference>
<evidence type="ECO:0000259" key="6">
    <source>
        <dbReference type="Pfam" id="PF08281"/>
    </source>
</evidence>
<keyword evidence="3" id="KW-0731">Sigma factor</keyword>
<dbReference type="Gene3D" id="1.10.1740.10">
    <property type="match status" value="1"/>
</dbReference>
<keyword evidence="2" id="KW-0805">Transcription regulation</keyword>
<dbReference type="InterPro" id="IPR013324">
    <property type="entry name" value="RNA_pol_sigma_r3/r4-like"/>
</dbReference>
<reference evidence="8" key="1">
    <citation type="journal article" date="2019" name="Int. J. Syst. Evol. Microbiol.">
        <title>The Global Catalogue of Microorganisms (GCM) 10K type strain sequencing project: providing services to taxonomists for standard genome sequencing and annotation.</title>
        <authorList>
            <consortium name="The Broad Institute Genomics Platform"/>
            <consortium name="The Broad Institute Genome Sequencing Center for Infectious Disease"/>
            <person name="Wu L."/>
            <person name="Ma J."/>
        </authorList>
    </citation>
    <scope>NUCLEOTIDE SEQUENCE [LARGE SCALE GENOMIC DNA]</scope>
    <source>
        <strain evidence="8">KCTC 52127</strain>
    </source>
</reference>
<evidence type="ECO:0000256" key="2">
    <source>
        <dbReference type="ARBA" id="ARBA00023015"/>
    </source>
</evidence>
<proteinExistence type="inferred from homology"/>